<reference evidence="1" key="1">
    <citation type="submission" date="2019-11" db="EMBL/GenBank/DDBJ databases">
        <authorList>
            <person name="Feng L."/>
        </authorList>
    </citation>
    <scope>NUCLEOTIDE SEQUENCE</scope>
    <source>
        <strain evidence="1">EMassiliensisLFYP7</strain>
    </source>
</reference>
<dbReference type="Gene3D" id="1.20.1270.360">
    <property type="match status" value="1"/>
</dbReference>
<evidence type="ECO:0008006" key="2">
    <source>
        <dbReference type="Google" id="ProtNLM"/>
    </source>
</evidence>
<dbReference type="Pfam" id="PF03860">
    <property type="entry name" value="Csp"/>
    <property type="match status" value="1"/>
</dbReference>
<sequence length="108" mass="12030">MQAEHQACIDACYRCAIACEHCAASCLNEEQLDMMRACIKLDVQCSSICRLTAQFLSLESDYIVSICRLCVDICRACAEECGKHQHEHCQQCAQACRECAQACLQMTA</sequence>
<dbReference type="RefSeq" id="WP_156567393.1">
    <property type="nucleotide sequence ID" value="NZ_CACRTZ010000037.1"/>
</dbReference>
<evidence type="ECO:0000313" key="1">
    <source>
        <dbReference type="EMBL" id="VYU78023.1"/>
    </source>
</evidence>
<name>A0A6N3HQ33_9ENTR</name>
<gene>
    <name evidence="1" type="ORF">EMLFYP7_04173</name>
</gene>
<dbReference type="InterPro" id="IPR005560">
    <property type="entry name" value="Csp_YhjQ"/>
</dbReference>
<dbReference type="AlphaFoldDB" id="A0A6N3HQ33"/>
<dbReference type="PANTHER" id="PTHR37310:SF1">
    <property type="entry name" value="CYTOPLASMIC PROTEIN"/>
    <property type="match status" value="1"/>
</dbReference>
<dbReference type="PANTHER" id="PTHR37310">
    <property type="entry name" value="CYTOPLASMIC PROTEIN-RELATED"/>
    <property type="match status" value="1"/>
</dbReference>
<protein>
    <recommendedName>
        <fullName evidence="2">Four-helix bundle copper-binding protein</fullName>
    </recommendedName>
</protein>
<accession>A0A6N3HQ33</accession>
<dbReference type="CDD" id="cd08026">
    <property type="entry name" value="DUF326"/>
    <property type="match status" value="1"/>
</dbReference>
<dbReference type="EMBL" id="CACRTZ010000037">
    <property type="protein sequence ID" value="VYU78023.1"/>
    <property type="molecule type" value="Genomic_DNA"/>
</dbReference>
<organism evidence="1">
    <name type="scientific">Phytobacter massiliensis</name>
    <dbReference type="NCBI Taxonomy" id="1485952"/>
    <lineage>
        <taxon>Bacteria</taxon>
        <taxon>Pseudomonadati</taxon>
        <taxon>Pseudomonadota</taxon>
        <taxon>Gammaproteobacteria</taxon>
        <taxon>Enterobacterales</taxon>
        <taxon>Enterobacteriaceae</taxon>
        <taxon>Phytobacter</taxon>
    </lineage>
</organism>
<proteinExistence type="predicted"/>
<dbReference type="InterPro" id="IPR044543">
    <property type="entry name" value="YHJQ-like"/>
</dbReference>